<sequence length="283" mass="30475">MSSVLASRPLPAFFVLAYLGSWVSWAPWWLSLNGIGLLPYELPFSAVAGINQLGLFLGPFAAALVMTRATEGRDGTRRLLRRLVQWRVRPLWYVVALVFIPLATGIGYLMAPGVRLPGGTDDPAVLGLVASTYVIYLLGGPIQEEPAWRGFALPRLQRRLHPVTAALVLGLLHCFWHAPLFLTDDWDTARADPGQYVAYLLLVLSMSVVMSWLANGSGGSVLLPIIGHNGINWALFTVGALKGAEVASNWPAALGLAGLALLTVLATRGRLGHRVTEASSSMT</sequence>
<dbReference type="GO" id="GO:0080120">
    <property type="term" value="P:CAAX-box protein maturation"/>
    <property type="evidence" value="ECO:0007669"/>
    <property type="project" value="UniProtKB-ARBA"/>
</dbReference>
<dbReference type="GO" id="GO:0004175">
    <property type="term" value="F:endopeptidase activity"/>
    <property type="evidence" value="ECO:0007669"/>
    <property type="project" value="UniProtKB-ARBA"/>
</dbReference>
<evidence type="ECO:0000259" key="2">
    <source>
        <dbReference type="Pfam" id="PF02517"/>
    </source>
</evidence>
<dbReference type="Pfam" id="PF02517">
    <property type="entry name" value="Rce1-like"/>
    <property type="match status" value="1"/>
</dbReference>
<feature type="transmembrane region" description="Helical" evidence="1">
    <location>
        <begin position="50"/>
        <end position="70"/>
    </location>
</feature>
<dbReference type="PANTHER" id="PTHR35797:SF1">
    <property type="entry name" value="PROTEASE"/>
    <property type="match status" value="1"/>
</dbReference>
<feature type="transmembrane region" description="Helical" evidence="1">
    <location>
        <begin position="91"/>
        <end position="111"/>
    </location>
</feature>
<organism evidence="3 4">
    <name type="scientific">Enemella evansiae</name>
    <dbReference type="NCBI Taxonomy" id="2016499"/>
    <lineage>
        <taxon>Bacteria</taxon>
        <taxon>Bacillati</taxon>
        <taxon>Actinomycetota</taxon>
        <taxon>Actinomycetes</taxon>
        <taxon>Propionibacteriales</taxon>
        <taxon>Propionibacteriaceae</taxon>
        <taxon>Enemella</taxon>
    </lineage>
</organism>
<evidence type="ECO:0000313" key="3">
    <source>
        <dbReference type="EMBL" id="OYO09499.1"/>
    </source>
</evidence>
<comment type="caution">
    <text evidence="3">The sequence shown here is derived from an EMBL/GenBank/DDBJ whole genome shotgun (WGS) entry which is preliminary data.</text>
</comment>
<protein>
    <recommendedName>
        <fullName evidence="2">CAAX prenyl protease 2/Lysostaphin resistance protein A-like domain-containing protein</fullName>
    </recommendedName>
</protein>
<evidence type="ECO:0000256" key="1">
    <source>
        <dbReference type="SAM" id="Phobius"/>
    </source>
</evidence>
<dbReference type="OrthoDB" id="3693644at2"/>
<dbReference type="AlphaFoldDB" id="A0A255G0P4"/>
<keyword evidence="1" id="KW-1133">Transmembrane helix</keyword>
<dbReference type="RefSeq" id="WP_094406454.1">
    <property type="nucleotide sequence ID" value="NZ_NMVO01000017.1"/>
</dbReference>
<dbReference type="PANTHER" id="PTHR35797">
    <property type="entry name" value="PROTEASE-RELATED"/>
    <property type="match status" value="1"/>
</dbReference>
<feature type="transmembrane region" description="Helical" evidence="1">
    <location>
        <begin position="194"/>
        <end position="214"/>
    </location>
</feature>
<name>A0A255G0P4_9ACTN</name>
<dbReference type="InterPro" id="IPR042150">
    <property type="entry name" value="MmRce1-like"/>
</dbReference>
<dbReference type="InterPro" id="IPR003675">
    <property type="entry name" value="Rce1/LyrA-like_dom"/>
</dbReference>
<dbReference type="EMBL" id="NMVO01000017">
    <property type="protein sequence ID" value="OYO09499.1"/>
    <property type="molecule type" value="Genomic_DNA"/>
</dbReference>
<keyword evidence="1" id="KW-0472">Membrane</keyword>
<feature type="transmembrane region" description="Helical" evidence="1">
    <location>
        <begin position="163"/>
        <end position="182"/>
    </location>
</feature>
<keyword evidence="1" id="KW-0812">Transmembrane</keyword>
<evidence type="ECO:0000313" key="4">
    <source>
        <dbReference type="Proteomes" id="UP000215896"/>
    </source>
</evidence>
<feature type="transmembrane region" description="Helical" evidence="1">
    <location>
        <begin position="12"/>
        <end position="30"/>
    </location>
</feature>
<dbReference type="Proteomes" id="UP000215896">
    <property type="component" value="Unassembled WGS sequence"/>
</dbReference>
<reference evidence="3 4" key="1">
    <citation type="submission" date="2017-07" db="EMBL/GenBank/DDBJ databases">
        <title>Draft whole genome sequences of clinical Proprionibacteriaceae strains.</title>
        <authorList>
            <person name="Bernier A.-M."/>
            <person name="Bernard K."/>
            <person name="Domingo M.-C."/>
        </authorList>
    </citation>
    <scope>NUCLEOTIDE SEQUENCE [LARGE SCALE GENOMIC DNA]</scope>
    <source>
        <strain evidence="3 4">NML 030167</strain>
    </source>
</reference>
<proteinExistence type="predicted"/>
<feature type="transmembrane region" description="Helical" evidence="1">
    <location>
        <begin position="221"/>
        <end position="241"/>
    </location>
</feature>
<feature type="transmembrane region" description="Helical" evidence="1">
    <location>
        <begin position="123"/>
        <end position="142"/>
    </location>
</feature>
<gene>
    <name evidence="3" type="ORF">CGZ94_17625</name>
</gene>
<feature type="domain" description="CAAX prenyl protease 2/Lysostaphin resistance protein A-like" evidence="2">
    <location>
        <begin position="131"/>
        <end position="233"/>
    </location>
</feature>
<keyword evidence="4" id="KW-1185">Reference proteome</keyword>
<feature type="transmembrane region" description="Helical" evidence="1">
    <location>
        <begin position="247"/>
        <end position="266"/>
    </location>
</feature>
<accession>A0A255G0P4</accession>